<dbReference type="Gene3D" id="2.60.200.20">
    <property type="match status" value="1"/>
</dbReference>
<evidence type="ECO:0000259" key="2">
    <source>
        <dbReference type="Pfam" id="PF21934"/>
    </source>
</evidence>
<feature type="domain" description="YscD/Y4YQ C-terminal" evidence="3">
    <location>
        <begin position="253"/>
        <end position="303"/>
    </location>
</feature>
<protein>
    <recommendedName>
        <fullName evidence="6">Type III secretion protein D</fullName>
    </recommendedName>
</protein>
<accession>A0A9X1W5R4</accession>
<evidence type="ECO:0000313" key="4">
    <source>
        <dbReference type="EMBL" id="MCJ0975073.1"/>
    </source>
</evidence>
<sequence length="314" mass="33326">MTAMASFPSGAEHHHTSMLTVLEGVHQGVSLPLDMAACSIGAGQQSDLVLGDPGVAELHVTLRLAARHVSVEALGGDVSVITANGRRVSVAQGSGYRARLPLQLMVGQARLALAAPGREGEVAAPPVWNGTLQWMMAILFMFICAGALAVLREEAAPVQAGLAREADAIRPVVDRPAPDAIRAELERDVQAAGLEGVSITLQGGHLVARGSVAPEQQAQWAELQRAFDGRHGRHVPLHSEVSLREPFKQPRVRLQAVWFGANPYVIDAAGEHLYPGAALEDGWILQAIEADRLVLARGEERFAFTLDGPGTDEG</sequence>
<dbReference type="InterPro" id="IPR008984">
    <property type="entry name" value="SMAD_FHA_dom_sf"/>
</dbReference>
<evidence type="ECO:0008006" key="6">
    <source>
        <dbReference type="Google" id="ProtNLM"/>
    </source>
</evidence>
<evidence type="ECO:0000259" key="1">
    <source>
        <dbReference type="Pfam" id="PF16697"/>
    </source>
</evidence>
<gene>
    <name evidence="4" type="ORF">MST27_17005</name>
</gene>
<comment type="caution">
    <text evidence="4">The sequence shown here is derived from an EMBL/GenBank/DDBJ whole genome shotgun (WGS) entry which is preliminary data.</text>
</comment>
<evidence type="ECO:0000259" key="3">
    <source>
        <dbReference type="Pfam" id="PF23893"/>
    </source>
</evidence>
<dbReference type="Pfam" id="PF23893">
    <property type="entry name" value="Y4YQ_C"/>
    <property type="match status" value="1"/>
</dbReference>
<dbReference type="Pfam" id="PF16697">
    <property type="entry name" value="Yop-YscD_cpl"/>
    <property type="match status" value="1"/>
</dbReference>
<reference evidence="4" key="1">
    <citation type="submission" date="2022-03" db="EMBL/GenBank/DDBJ databases">
        <title>Pseudomonas marianensis sp. nov., a marine bacterium isolated from deep-sea sediments of the Mariana Trench.</title>
        <authorList>
            <person name="Wei Y."/>
        </authorList>
    </citation>
    <scope>NUCLEOTIDE SEQUENCE</scope>
    <source>
        <strain evidence="4">PS1</strain>
    </source>
</reference>
<keyword evidence="5" id="KW-1185">Reference proteome</keyword>
<dbReference type="InterPro" id="IPR053946">
    <property type="entry name" value="YscD_ppl_3rd"/>
</dbReference>
<dbReference type="RefSeq" id="WP_243607120.1">
    <property type="nucleotide sequence ID" value="NZ_JALGRD010000009.1"/>
</dbReference>
<feature type="domain" description="YscD-like Bon-like" evidence="2">
    <location>
        <begin position="181"/>
        <end position="242"/>
    </location>
</feature>
<dbReference type="SUPFAM" id="SSF49879">
    <property type="entry name" value="SMAD/FHA domain"/>
    <property type="match status" value="1"/>
</dbReference>
<feature type="domain" description="YscD cytoplasmic" evidence="1">
    <location>
        <begin position="21"/>
        <end position="115"/>
    </location>
</feature>
<dbReference type="Pfam" id="PF21934">
    <property type="entry name" value="Yop-YscD_ppl_3rd"/>
    <property type="match status" value="1"/>
</dbReference>
<dbReference type="EMBL" id="JALGRD010000009">
    <property type="protein sequence ID" value="MCJ0975073.1"/>
    <property type="molecule type" value="Genomic_DNA"/>
</dbReference>
<evidence type="ECO:0000313" key="5">
    <source>
        <dbReference type="Proteomes" id="UP001139682"/>
    </source>
</evidence>
<name>A0A9X1W5R4_9GAMM</name>
<organism evidence="4 5">
    <name type="scientific">Stutzerimonas marianensis</name>
    <dbReference type="NCBI Taxonomy" id="2929513"/>
    <lineage>
        <taxon>Bacteria</taxon>
        <taxon>Pseudomonadati</taxon>
        <taxon>Pseudomonadota</taxon>
        <taxon>Gammaproteobacteria</taxon>
        <taxon>Pseudomonadales</taxon>
        <taxon>Pseudomonadaceae</taxon>
        <taxon>Stutzerimonas</taxon>
    </lineage>
</organism>
<dbReference type="InterPro" id="IPR032030">
    <property type="entry name" value="YscD_cytoplasmic_dom"/>
</dbReference>
<dbReference type="InterPro" id="IPR057770">
    <property type="entry name" value="YscD/Y4YQ_C"/>
</dbReference>
<dbReference type="AlphaFoldDB" id="A0A9X1W5R4"/>
<proteinExistence type="predicted"/>
<dbReference type="Proteomes" id="UP001139682">
    <property type="component" value="Unassembled WGS sequence"/>
</dbReference>